<dbReference type="Proteomes" id="UP000295777">
    <property type="component" value="Unassembled WGS sequence"/>
</dbReference>
<evidence type="ECO:0000313" key="2">
    <source>
        <dbReference type="EMBL" id="TCK06237.1"/>
    </source>
</evidence>
<feature type="signal peptide" evidence="1">
    <location>
        <begin position="1"/>
        <end position="23"/>
    </location>
</feature>
<organism evidence="2 3">
    <name type="scientific">Phorcysia thermohydrogeniphila</name>
    <dbReference type="NCBI Taxonomy" id="936138"/>
    <lineage>
        <taxon>Bacteria</taxon>
        <taxon>Pseudomonadati</taxon>
        <taxon>Aquificota</taxon>
        <taxon>Aquificia</taxon>
        <taxon>Desulfurobacteriales</taxon>
        <taxon>Desulfurobacteriaceae</taxon>
        <taxon>Phorcysia</taxon>
    </lineage>
</organism>
<dbReference type="AlphaFoldDB" id="A0A4R1GD66"/>
<evidence type="ECO:0000256" key="1">
    <source>
        <dbReference type="SAM" id="SignalP"/>
    </source>
</evidence>
<sequence length="413" mass="48171">MGIREGLLALSLGAGLVASQSLAAVKIPSYEGEVETQIEIREDVRSDDSIPFDTYLKIDLKDLKGNSDLYFYGKLWKDFGYGGTWEADLYQLYLDVPLNQGAKLTVGRQFISEGFETFVSDALKFEQKLENGFRYTFYIGKPRFFEPNTPDGDDFLAGFKFDYKGFFLGFQHLRNDGRLVKSSVSFGNYSYVSEEFSYYTRFEVDTAHGELLEANLGLNYFPTRKLRLTTSVEYVDPTYTYGDGLYRGEPIFYLFSPQGRELRFTQSLYYDVTDEWQLFESYTAVDLQREGKDNGHLLKVGLIRDRWFEEGLRWYGAFLYQNSWTGILRGVELGFTKWFCEKFTLRGTADIARYDKLIYGKQWANAFYLRGTYQVGEFSNLELGVDLRKNEDFERDTRLILRYNYLFWSGDRK</sequence>
<proteinExistence type="predicted"/>
<name>A0A4R1GD66_9BACT</name>
<keyword evidence="3" id="KW-1185">Reference proteome</keyword>
<dbReference type="OrthoDB" id="10589at2"/>
<reference evidence="2 3" key="1">
    <citation type="submission" date="2019-03" db="EMBL/GenBank/DDBJ databases">
        <title>Genomic Encyclopedia of Archaeal and Bacterial Type Strains, Phase II (KMG-II): from individual species to whole genera.</title>
        <authorList>
            <person name="Goeker M."/>
        </authorList>
    </citation>
    <scope>NUCLEOTIDE SEQUENCE [LARGE SCALE GENOMIC DNA]</scope>
    <source>
        <strain evidence="2 3">DSM 24425</strain>
    </source>
</reference>
<comment type="caution">
    <text evidence="2">The sequence shown here is derived from an EMBL/GenBank/DDBJ whole genome shotgun (WGS) entry which is preliminary data.</text>
</comment>
<keyword evidence="1" id="KW-0732">Signal</keyword>
<evidence type="ECO:0000313" key="3">
    <source>
        <dbReference type="Proteomes" id="UP000295777"/>
    </source>
</evidence>
<dbReference type="EMBL" id="SMFV01000001">
    <property type="protein sequence ID" value="TCK06237.1"/>
    <property type="molecule type" value="Genomic_DNA"/>
</dbReference>
<accession>A0A4R1GD66</accession>
<gene>
    <name evidence="2" type="ORF">CLV27_0038</name>
</gene>
<feature type="chain" id="PRO_5020225070" evidence="1">
    <location>
        <begin position="24"/>
        <end position="413"/>
    </location>
</feature>
<dbReference type="RefSeq" id="WP_132524594.1">
    <property type="nucleotide sequence ID" value="NZ_SMFV01000001.1"/>
</dbReference>
<protein>
    <submittedName>
        <fullName evidence="2">Uncharacterized protein</fullName>
    </submittedName>
</protein>